<keyword evidence="3" id="KW-1185">Reference proteome</keyword>
<reference evidence="2 3" key="1">
    <citation type="submission" date="2024-01" db="EMBL/GenBank/DDBJ databases">
        <title>The genomes of 5 underutilized Papilionoideae crops provide insights into root nodulation and disease resistanc.</title>
        <authorList>
            <person name="Yuan L."/>
        </authorList>
    </citation>
    <scope>NUCLEOTIDE SEQUENCE [LARGE SCALE GENOMIC DNA]</scope>
    <source>
        <strain evidence="2">ZHUSHIDOU_FW_LH</strain>
        <tissue evidence="2">Leaf</tissue>
    </source>
</reference>
<name>A0AAN9PAV7_CROPI</name>
<dbReference type="EMBL" id="JAYWIO010000001">
    <property type="protein sequence ID" value="KAK7291963.1"/>
    <property type="molecule type" value="Genomic_DNA"/>
</dbReference>
<keyword evidence="1" id="KW-0812">Transmembrane</keyword>
<dbReference type="AlphaFoldDB" id="A0AAN9PAV7"/>
<dbReference type="Proteomes" id="UP001372338">
    <property type="component" value="Unassembled WGS sequence"/>
</dbReference>
<evidence type="ECO:0000313" key="2">
    <source>
        <dbReference type="EMBL" id="KAK7291963.1"/>
    </source>
</evidence>
<comment type="caution">
    <text evidence="2">The sequence shown here is derived from an EMBL/GenBank/DDBJ whole genome shotgun (WGS) entry which is preliminary data.</text>
</comment>
<evidence type="ECO:0000313" key="3">
    <source>
        <dbReference type="Proteomes" id="UP001372338"/>
    </source>
</evidence>
<protein>
    <submittedName>
        <fullName evidence="2">Uncharacterized protein</fullName>
    </submittedName>
</protein>
<proteinExistence type="predicted"/>
<evidence type="ECO:0000256" key="1">
    <source>
        <dbReference type="SAM" id="Phobius"/>
    </source>
</evidence>
<organism evidence="2 3">
    <name type="scientific">Crotalaria pallida</name>
    <name type="common">Smooth rattlebox</name>
    <name type="synonym">Crotalaria striata</name>
    <dbReference type="NCBI Taxonomy" id="3830"/>
    <lineage>
        <taxon>Eukaryota</taxon>
        <taxon>Viridiplantae</taxon>
        <taxon>Streptophyta</taxon>
        <taxon>Embryophyta</taxon>
        <taxon>Tracheophyta</taxon>
        <taxon>Spermatophyta</taxon>
        <taxon>Magnoliopsida</taxon>
        <taxon>eudicotyledons</taxon>
        <taxon>Gunneridae</taxon>
        <taxon>Pentapetalae</taxon>
        <taxon>rosids</taxon>
        <taxon>fabids</taxon>
        <taxon>Fabales</taxon>
        <taxon>Fabaceae</taxon>
        <taxon>Papilionoideae</taxon>
        <taxon>50 kb inversion clade</taxon>
        <taxon>genistoids sensu lato</taxon>
        <taxon>core genistoids</taxon>
        <taxon>Crotalarieae</taxon>
        <taxon>Crotalaria</taxon>
    </lineage>
</organism>
<keyword evidence="1" id="KW-1133">Transmembrane helix</keyword>
<gene>
    <name evidence="2" type="ORF">RIF29_07541</name>
</gene>
<keyword evidence="1" id="KW-0472">Membrane</keyword>
<feature type="transmembrane region" description="Helical" evidence="1">
    <location>
        <begin position="41"/>
        <end position="63"/>
    </location>
</feature>
<accession>A0AAN9PAV7</accession>
<sequence>MHKAIVKETKATKKANKVHKSNDIHIFTHEHDNIRIINNNAVVVICSILILYLLTIPILILGARMT</sequence>